<dbReference type="SUPFAM" id="SSF82919">
    <property type="entry name" value="Zn-finger domain of Sec23/24"/>
    <property type="match status" value="1"/>
</dbReference>
<dbReference type="Gene3D" id="3.40.50.10190">
    <property type="entry name" value="BRCT domain"/>
    <property type="match status" value="1"/>
</dbReference>
<dbReference type="InterPro" id="IPR036465">
    <property type="entry name" value="vWFA_dom_sf"/>
</dbReference>
<feature type="domain" description="PARP-type" evidence="28">
    <location>
        <begin position="3676"/>
        <end position="3765"/>
    </location>
</feature>
<comment type="subcellular location">
    <subcellularLocation>
        <location evidence="4">Cytoplasmic vesicle</location>
        <location evidence="4">COPII-coated vesicle membrane</location>
        <topology evidence="4">Peripheral membrane protein</topology>
        <orientation evidence="4">Cytoplasmic side</orientation>
    </subcellularLocation>
    <subcellularLocation>
        <location evidence="5">Endoplasmic reticulum membrane</location>
        <topology evidence="5">Peripheral membrane protein</topology>
        <orientation evidence="5">Cytoplasmic side</orientation>
    </subcellularLocation>
    <subcellularLocation>
        <location evidence="3">Nucleus</location>
    </subcellularLocation>
</comment>
<evidence type="ECO:0000259" key="32">
    <source>
        <dbReference type="PROSITE" id="PS51060"/>
    </source>
</evidence>
<dbReference type="Pfam" id="PF04810">
    <property type="entry name" value="zf-Sec23_Sec24"/>
    <property type="match status" value="1"/>
</dbReference>
<dbReference type="InterPro" id="IPR038650">
    <property type="entry name" value="PADR1_C_dom_sf"/>
</dbReference>
<dbReference type="SMART" id="SM01335">
    <property type="entry name" value="PADR1"/>
    <property type="match status" value="1"/>
</dbReference>
<dbReference type="PROSITE" id="PS50172">
    <property type="entry name" value="BRCT"/>
    <property type="match status" value="1"/>
</dbReference>
<evidence type="ECO:0000259" key="30">
    <source>
        <dbReference type="PROSITE" id="PS50172"/>
    </source>
</evidence>
<dbReference type="InterPro" id="IPR029006">
    <property type="entry name" value="ADF-H/Gelsolin-like_dom_sf"/>
</dbReference>
<evidence type="ECO:0000259" key="29">
    <source>
        <dbReference type="PROSITE" id="PS50102"/>
    </source>
</evidence>
<evidence type="ECO:0000256" key="3">
    <source>
        <dbReference type="ARBA" id="ARBA00004123"/>
    </source>
</evidence>
<keyword evidence="9 26" id="KW-0808">Transferase</keyword>
<evidence type="ECO:0000256" key="24">
    <source>
        <dbReference type="ARBA" id="ARBA00071874"/>
    </source>
</evidence>
<feature type="domain" description="BRCT" evidence="30">
    <location>
        <begin position="3941"/>
        <end position="4018"/>
    </location>
</feature>
<protein>
    <recommendedName>
        <fullName evidence="24 26">Poly [ADP-ribose] polymerase</fullName>
        <shortName evidence="26">PARP</shortName>
        <ecNumber evidence="26">2.4.2.-</ecNumber>
    </recommendedName>
</protein>
<dbReference type="GO" id="GO:0070971">
    <property type="term" value="C:endoplasmic reticulum exit site"/>
    <property type="evidence" value="ECO:0007669"/>
    <property type="project" value="TreeGrafter"/>
</dbReference>
<dbReference type="InterPro" id="IPR050550">
    <property type="entry name" value="SEC23_SEC24_subfamily"/>
</dbReference>
<dbReference type="Gene3D" id="1.10.20.130">
    <property type="match status" value="1"/>
</dbReference>
<dbReference type="PROSITE" id="PS00347">
    <property type="entry name" value="ZF_PARP_1"/>
    <property type="match status" value="1"/>
</dbReference>
<dbReference type="CDD" id="cd12325">
    <property type="entry name" value="RRM1_hnRNPA_hnRNPD_like"/>
    <property type="match status" value="1"/>
</dbReference>
<feature type="region of interest" description="Disordered" evidence="27">
    <location>
        <begin position="3322"/>
        <end position="3351"/>
    </location>
</feature>
<dbReference type="InterPro" id="IPR025602">
    <property type="entry name" value="BCP1_family"/>
</dbReference>
<dbReference type="SUPFAM" id="SSF56399">
    <property type="entry name" value="ADP-ribosylation"/>
    <property type="match status" value="1"/>
</dbReference>
<dbReference type="EC" id="2.4.2.-" evidence="26"/>
<evidence type="ECO:0000256" key="26">
    <source>
        <dbReference type="RuleBase" id="RU362114"/>
    </source>
</evidence>
<feature type="region of interest" description="Disordered" evidence="27">
    <location>
        <begin position="3650"/>
        <end position="3669"/>
    </location>
</feature>
<keyword evidence="8 26" id="KW-0328">Glycosyltransferase</keyword>
<evidence type="ECO:0000256" key="19">
    <source>
        <dbReference type="ARBA" id="ARBA00023125"/>
    </source>
</evidence>
<dbReference type="PROSITE" id="PS51059">
    <property type="entry name" value="PARP_CATALYTIC"/>
    <property type="match status" value="1"/>
</dbReference>
<feature type="compositionally biased region" description="Polar residues" evidence="27">
    <location>
        <begin position="3322"/>
        <end position="3333"/>
    </location>
</feature>
<name>A0A7R9BP73_9CRUS</name>
<dbReference type="PROSITE" id="PS52007">
    <property type="entry name" value="PADR1"/>
    <property type="match status" value="1"/>
</dbReference>
<comment type="catalytic activity">
    <reaction evidence="23">
        <text>NAD(+) + (ADP-D-ribosyl)n-acceptor = nicotinamide + (ADP-D-ribosyl)n+1-acceptor + H(+).</text>
        <dbReference type="EC" id="2.4.2.30"/>
    </reaction>
</comment>
<dbReference type="InterPro" id="IPR006896">
    <property type="entry name" value="Sec23/24_trunk_dom"/>
</dbReference>
<keyword evidence="14" id="KW-0863">Zinc-finger</keyword>
<evidence type="ECO:0000256" key="27">
    <source>
        <dbReference type="SAM" id="MobiDB-lite"/>
    </source>
</evidence>
<dbReference type="Pfam" id="PF00644">
    <property type="entry name" value="PARP"/>
    <property type="match status" value="1"/>
</dbReference>
<evidence type="ECO:0000256" key="5">
    <source>
        <dbReference type="ARBA" id="ARBA00004397"/>
    </source>
</evidence>
<dbReference type="InterPro" id="IPR012990">
    <property type="entry name" value="Beta-sandwich_Sec23_24"/>
</dbReference>
<dbReference type="SUPFAM" id="SSF57716">
    <property type="entry name" value="Glucocorticoid receptor-like (DNA-binding domain)"/>
    <property type="match status" value="2"/>
</dbReference>
<dbReference type="PROSITE" id="PS50064">
    <property type="entry name" value="ZF_PARP_2"/>
    <property type="match status" value="2"/>
</dbReference>
<evidence type="ECO:0000256" key="7">
    <source>
        <dbReference type="ARBA" id="ARBA00022448"/>
    </source>
</evidence>
<evidence type="ECO:0000256" key="1">
    <source>
        <dbReference type="ARBA" id="ARBA00000438"/>
    </source>
</evidence>
<dbReference type="Gene3D" id="3.90.228.10">
    <property type="match status" value="1"/>
</dbReference>
<dbReference type="Pfam" id="PF00533">
    <property type="entry name" value="BRCT"/>
    <property type="match status" value="1"/>
</dbReference>
<dbReference type="Gene3D" id="3.30.70.330">
    <property type="match status" value="2"/>
</dbReference>
<evidence type="ECO:0000256" key="2">
    <source>
        <dbReference type="ARBA" id="ARBA00000459"/>
    </source>
</evidence>
<dbReference type="PROSITE" id="PS51060">
    <property type="entry name" value="PARP_ALPHA_HD"/>
    <property type="match status" value="1"/>
</dbReference>
<keyword evidence="10" id="KW-0548">Nucleotidyltransferase</keyword>
<dbReference type="InterPro" id="IPR036175">
    <property type="entry name" value="Sec23/24_helical_dom_sf"/>
</dbReference>
<dbReference type="GO" id="GO:0003950">
    <property type="term" value="F:NAD+ poly-ADP-ribosyltransferase activity"/>
    <property type="evidence" value="ECO:0007669"/>
    <property type="project" value="UniProtKB-UniRule"/>
</dbReference>
<feature type="compositionally biased region" description="Acidic residues" evidence="27">
    <location>
        <begin position="1977"/>
        <end position="1987"/>
    </location>
</feature>
<dbReference type="InterPro" id="IPR049296">
    <property type="entry name" value="PARP1-like_PADR1_N"/>
</dbReference>
<dbReference type="EMBL" id="OA883155">
    <property type="protein sequence ID" value="CAD7278114.1"/>
    <property type="molecule type" value="Genomic_DNA"/>
</dbReference>
<keyword evidence="12" id="KW-0677">Repeat</keyword>
<dbReference type="GO" id="GO:0090110">
    <property type="term" value="P:COPII-coated vesicle cargo loading"/>
    <property type="evidence" value="ECO:0007669"/>
    <property type="project" value="TreeGrafter"/>
</dbReference>
<dbReference type="Pfam" id="PF08063">
    <property type="entry name" value="Zn_ribbon_PADR1"/>
    <property type="match status" value="1"/>
</dbReference>
<evidence type="ECO:0000256" key="20">
    <source>
        <dbReference type="ARBA" id="ARBA00023242"/>
    </source>
</evidence>
<dbReference type="Gene3D" id="2.20.25.630">
    <property type="match status" value="1"/>
</dbReference>
<dbReference type="InterPro" id="IPR041742">
    <property type="entry name" value="Sec24-like_trunk_dom"/>
</dbReference>
<dbReference type="EMBL" id="CAJPEX010001118">
    <property type="protein sequence ID" value="CAG0918266.1"/>
    <property type="molecule type" value="Genomic_DNA"/>
</dbReference>
<dbReference type="PANTHER" id="PTHR13803">
    <property type="entry name" value="SEC24-RELATED PROTEIN"/>
    <property type="match status" value="1"/>
</dbReference>
<dbReference type="GO" id="GO:0003723">
    <property type="term" value="F:RNA binding"/>
    <property type="evidence" value="ECO:0007669"/>
    <property type="project" value="UniProtKB-UniRule"/>
</dbReference>
<dbReference type="OrthoDB" id="49016at2759"/>
<evidence type="ECO:0000256" key="12">
    <source>
        <dbReference type="ARBA" id="ARBA00022737"/>
    </source>
</evidence>
<evidence type="ECO:0000256" key="15">
    <source>
        <dbReference type="ARBA" id="ARBA00022833"/>
    </source>
</evidence>
<keyword evidence="20" id="KW-0539">Nucleus</keyword>
<feature type="compositionally biased region" description="Polar residues" evidence="27">
    <location>
        <begin position="2316"/>
        <end position="2326"/>
    </location>
</feature>
<feature type="compositionally biased region" description="Pro residues" evidence="27">
    <location>
        <begin position="2258"/>
        <end position="2275"/>
    </location>
</feature>
<dbReference type="Proteomes" id="UP000678499">
    <property type="component" value="Unassembled WGS sequence"/>
</dbReference>
<keyword evidence="11" id="KW-0479">Metal-binding</keyword>
<feature type="compositionally biased region" description="Basic and acidic residues" evidence="27">
    <location>
        <begin position="3786"/>
        <end position="3795"/>
    </location>
</feature>
<dbReference type="GO" id="GO:0016779">
    <property type="term" value="F:nucleotidyltransferase activity"/>
    <property type="evidence" value="ECO:0007669"/>
    <property type="project" value="UniProtKB-KW"/>
</dbReference>
<dbReference type="SUPFAM" id="SSF52113">
    <property type="entry name" value="BRCT domain"/>
    <property type="match status" value="1"/>
</dbReference>
<keyword evidence="13" id="KW-0013">ADP-ribosylation</keyword>
<keyword evidence="35" id="KW-1185">Reference proteome</keyword>
<dbReference type="SUPFAM" id="SSF81995">
    <property type="entry name" value="beta-sandwich domain of Sec23/24"/>
    <property type="match status" value="1"/>
</dbReference>
<dbReference type="InterPro" id="IPR001510">
    <property type="entry name" value="Znf_PARP"/>
</dbReference>
<accession>A0A7R9BP73</accession>
<dbReference type="InterPro" id="IPR036180">
    <property type="entry name" value="Gelsolin-like_dom_sf"/>
</dbReference>
<feature type="domain" description="PARP alpha-helical" evidence="32">
    <location>
        <begin position="4209"/>
        <end position="4330"/>
    </location>
</feature>
<dbReference type="PANTHER" id="PTHR13803:SF4">
    <property type="entry name" value="SECRETORY 24CD, ISOFORM C"/>
    <property type="match status" value="1"/>
</dbReference>
<dbReference type="Pfam" id="PF04815">
    <property type="entry name" value="Sec23_helical"/>
    <property type="match status" value="1"/>
</dbReference>
<dbReference type="Pfam" id="PF13862">
    <property type="entry name" value="BCCIP"/>
    <property type="match status" value="1"/>
</dbReference>
<feature type="domain" description="WGR" evidence="33">
    <location>
        <begin position="4090"/>
        <end position="4188"/>
    </location>
</feature>
<proteinExistence type="inferred from homology"/>
<dbReference type="CDD" id="cd01437">
    <property type="entry name" value="parp_like"/>
    <property type="match status" value="1"/>
</dbReference>
<dbReference type="SMART" id="SM00773">
    <property type="entry name" value="WGR"/>
    <property type="match status" value="1"/>
</dbReference>
<keyword evidence="18 26" id="KW-0520">NAD</keyword>
<evidence type="ECO:0000256" key="25">
    <source>
        <dbReference type="PROSITE-ProRule" id="PRU00176"/>
    </source>
</evidence>
<dbReference type="SUPFAM" id="SSF53300">
    <property type="entry name" value="vWA-like"/>
    <property type="match status" value="1"/>
</dbReference>
<keyword evidence="19" id="KW-0238">DNA-binding</keyword>
<feature type="domain" description="PARP catalytic" evidence="31">
    <location>
        <begin position="4334"/>
        <end position="4557"/>
    </location>
</feature>
<dbReference type="InterPro" id="IPR006895">
    <property type="entry name" value="Znf_Sec23_Sec24"/>
</dbReference>
<dbReference type="InterPro" id="IPR001357">
    <property type="entry name" value="BRCT_dom"/>
</dbReference>
<evidence type="ECO:0000256" key="23">
    <source>
        <dbReference type="ARBA" id="ARBA00033987"/>
    </source>
</evidence>
<dbReference type="Pfam" id="PF02877">
    <property type="entry name" value="PARP_reg"/>
    <property type="match status" value="1"/>
</dbReference>
<feature type="region of interest" description="Disordered" evidence="27">
    <location>
        <begin position="1780"/>
        <end position="1802"/>
    </location>
</feature>
<dbReference type="InterPro" id="IPR012677">
    <property type="entry name" value="Nucleotide-bd_a/b_plait_sf"/>
</dbReference>
<dbReference type="CDD" id="cd01479">
    <property type="entry name" value="Sec24-like"/>
    <property type="match status" value="1"/>
</dbReference>
<comment type="similarity">
    <text evidence="22">Belongs to the ARTD/PARP family.</text>
</comment>
<dbReference type="InterPro" id="IPR036957">
    <property type="entry name" value="Znf_PARP_sf"/>
</dbReference>
<dbReference type="Gene3D" id="1.20.120.730">
    <property type="entry name" value="Sec23/Sec24 helical domain"/>
    <property type="match status" value="1"/>
</dbReference>
<dbReference type="SUPFAM" id="SSF54928">
    <property type="entry name" value="RNA-binding domain, RBD"/>
    <property type="match status" value="2"/>
</dbReference>
<feature type="compositionally biased region" description="Basic and acidic residues" evidence="27">
    <location>
        <begin position="1993"/>
        <end position="2008"/>
    </location>
</feature>
<dbReference type="SMART" id="SM01336">
    <property type="entry name" value="zf-PARP"/>
    <property type="match status" value="2"/>
</dbReference>
<dbReference type="Pfam" id="PF05406">
    <property type="entry name" value="WGR"/>
    <property type="match status" value="1"/>
</dbReference>
<dbReference type="GO" id="GO:0003677">
    <property type="term" value="F:DNA binding"/>
    <property type="evidence" value="ECO:0007669"/>
    <property type="project" value="UniProtKB-KW"/>
</dbReference>
<dbReference type="CDD" id="cd08001">
    <property type="entry name" value="WGR_PARP1_like"/>
    <property type="match status" value="1"/>
</dbReference>
<dbReference type="SUPFAM" id="SSF47587">
    <property type="entry name" value="Domain of poly(ADP-ribose) polymerase"/>
    <property type="match status" value="1"/>
</dbReference>
<evidence type="ECO:0000256" key="13">
    <source>
        <dbReference type="ARBA" id="ARBA00022765"/>
    </source>
</evidence>
<dbReference type="Gene3D" id="3.40.50.410">
    <property type="entry name" value="von Willebrand factor, type A domain"/>
    <property type="match status" value="1"/>
</dbReference>
<comment type="similarity">
    <text evidence="6">Belongs to the SEC23/SEC24 family. SEC24 subfamily.</text>
</comment>
<feature type="domain" description="PARP-type" evidence="28">
    <location>
        <begin position="3571"/>
        <end position="3653"/>
    </location>
</feature>
<keyword evidence="16 25" id="KW-0694">RNA-binding</keyword>
<feature type="compositionally biased region" description="Basic and acidic residues" evidence="27">
    <location>
        <begin position="1876"/>
        <end position="1887"/>
    </location>
</feature>
<evidence type="ECO:0000256" key="21">
    <source>
        <dbReference type="ARBA" id="ARBA00023329"/>
    </source>
</evidence>
<feature type="compositionally biased region" description="Gly residues" evidence="27">
    <location>
        <begin position="3519"/>
        <end position="3543"/>
    </location>
</feature>
<evidence type="ECO:0000256" key="14">
    <source>
        <dbReference type="ARBA" id="ARBA00022771"/>
    </source>
</evidence>
<dbReference type="PROSITE" id="PS51977">
    <property type="entry name" value="WGR"/>
    <property type="match status" value="1"/>
</dbReference>
<dbReference type="FunFam" id="1.20.142.10:FF:000001">
    <property type="entry name" value="Poly [ADP-ribose] polymerase"/>
    <property type="match status" value="1"/>
</dbReference>
<feature type="compositionally biased region" description="Polar residues" evidence="27">
    <location>
        <begin position="2348"/>
        <end position="2357"/>
    </location>
</feature>
<dbReference type="SUPFAM" id="SSF81811">
    <property type="entry name" value="Helical domain of Sec23/24"/>
    <property type="match status" value="1"/>
</dbReference>
<evidence type="ECO:0000259" key="31">
    <source>
        <dbReference type="PROSITE" id="PS51059"/>
    </source>
</evidence>
<dbReference type="GO" id="GO:0008270">
    <property type="term" value="F:zinc ion binding"/>
    <property type="evidence" value="ECO:0007669"/>
    <property type="project" value="UniProtKB-KW"/>
</dbReference>
<feature type="region of interest" description="Disordered" evidence="27">
    <location>
        <begin position="3507"/>
        <end position="3543"/>
    </location>
</feature>
<feature type="compositionally biased region" description="Basic and acidic residues" evidence="27">
    <location>
        <begin position="1933"/>
        <end position="1943"/>
    </location>
</feature>
<dbReference type="SMART" id="SM00360">
    <property type="entry name" value="RRM"/>
    <property type="match status" value="2"/>
</dbReference>
<reference evidence="34" key="1">
    <citation type="submission" date="2020-11" db="EMBL/GenBank/DDBJ databases">
        <authorList>
            <person name="Tran Van P."/>
        </authorList>
    </citation>
    <scope>NUCLEOTIDE SEQUENCE</scope>
</reference>
<dbReference type="InterPro" id="IPR004102">
    <property type="entry name" value="Poly(ADP-ribose)pol_reg_dom"/>
</dbReference>
<dbReference type="InterPro" id="IPR036420">
    <property type="entry name" value="BRCT_dom_sf"/>
</dbReference>
<dbReference type="InterPro" id="IPR036174">
    <property type="entry name" value="Znf_Sec23_Sec24_sf"/>
</dbReference>
<dbReference type="Pfam" id="PF08033">
    <property type="entry name" value="Sec23_BS"/>
    <property type="match status" value="1"/>
</dbReference>
<dbReference type="InterPro" id="IPR036616">
    <property type="entry name" value="Poly(ADP-ribose)pol_reg_dom_sf"/>
</dbReference>
<dbReference type="GO" id="GO:0030127">
    <property type="term" value="C:COPII vesicle coat"/>
    <property type="evidence" value="ECO:0007669"/>
    <property type="project" value="InterPro"/>
</dbReference>
<dbReference type="Gene3D" id="2.30.30.380">
    <property type="entry name" value="Zn-finger domain of Sec23/24"/>
    <property type="match status" value="1"/>
</dbReference>
<gene>
    <name evidence="34" type="ORF">NMOB1V02_LOCUS5827</name>
</gene>
<dbReference type="FunFam" id="3.90.228.10:FF:000002">
    <property type="entry name" value="Poly [ADP-ribose] polymerase"/>
    <property type="match status" value="1"/>
</dbReference>
<dbReference type="Pfam" id="PF21728">
    <property type="entry name" value="PADR1_N"/>
    <property type="match status" value="1"/>
</dbReference>
<feature type="domain" description="RRM" evidence="29">
    <location>
        <begin position="3434"/>
        <end position="3511"/>
    </location>
</feature>
<evidence type="ECO:0000256" key="8">
    <source>
        <dbReference type="ARBA" id="ARBA00022676"/>
    </source>
</evidence>
<evidence type="ECO:0000256" key="11">
    <source>
        <dbReference type="ARBA" id="ARBA00022723"/>
    </source>
</evidence>
<dbReference type="SUPFAM" id="SSF82754">
    <property type="entry name" value="C-terminal, gelsolin-like domain of Sec23/24"/>
    <property type="match status" value="1"/>
</dbReference>
<evidence type="ECO:0000256" key="17">
    <source>
        <dbReference type="ARBA" id="ARBA00022927"/>
    </source>
</evidence>
<feature type="region of interest" description="Disordered" evidence="27">
    <location>
        <begin position="2239"/>
        <end position="2390"/>
    </location>
</feature>
<dbReference type="SUPFAM" id="SSF142921">
    <property type="entry name" value="WGR domain-like"/>
    <property type="match status" value="1"/>
</dbReference>
<feature type="domain" description="RRM" evidence="29">
    <location>
        <begin position="3354"/>
        <end position="3431"/>
    </location>
</feature>
<keyword evidence="7" id="KW-0813">Transport</keyword>
<dbReference type="Pfam" id="PF04811">
    <property type="entry name" value="Sec23_trunk"/>
    <property type="match status" value="1"/>
</dbReference>
<dbReference type="InterPro" id="IPR012317">
    <property type="entry name" value="Poly(ADP-ribose)pol_cat_dom"/>
</dbReference>
<evidence type="ECO:0000259" key="33">
    <source>
        <dbReference type="PROSITE" id="PS51977"/>
    </source>
</evidence>
<dbReference type="Gene3D" id="2.60.40.1670">
    <property type="entry name" value="beta-sandwich domain of Sec23/24"/>
    <property type="match status" value="1"/>
</dbReference>
<dbReference type="GO" id="GO:0005634">
    <property type="term" value="C:nucleus"/>
    <property type="evidence" value="ECO:0007669"/>
    <property type="project" value="UniProtKB-SubCell"/>
</dbReference>
<keyword evidence="17" id="KW-0653">Protein transport</keyword>
<feature type="compositionally biased region" description="Basic and acidic residues" evidence="27">
    <location>
        <begin position="2074"/>
        <end position="2095"/>
    </location>
</feature>
<dbReference type="GO" id="GO:0006886">
    <property type="term" value="P:intracellular protein transport"/>
    <property type="evidence" value="ECO:0007669"/>
    <property type="project" value="InterPro"/>
</dbReference>
<dbReference type="Gene3D" id="1.20.142.10">
    <property type="entry name" value="Poly(ADP-ribose) polymerase, regulatory domain"/>
    <property type="match status" value="1"/>
</dbReference>
<feature type="region of interest" description="Disordered" evidence="27">
    <location>
        <begin position="1814"/>
        <end position="2167"/>
    </location>
</feature>
<evidence type="ECO:0000256" key="4">
    <source>
        <dbReference type="ARBA" id="ARBA00004299"/>
    </source>
</evidence>
<evidence type="ECO:0000256" key="6">
    <source>
        <dbReference type="ARBA" id="ARBA00008334"/>
    </source>
</evidence>
<dbReference type="Pfam" id="PF00076">
    <property type="entry name" value="RRM_1"/>
    <property type="match status" value="2"/>
</dbReference>
<comment type="catalytic activity">
    <reaction evidence="2">
        <text>L-glutamyl-[protein] + NAD(+) = 5-O-(ADP-D-ribosyl)-L-glutamyl-[protein] + nicotinamide</text>
        <dbReference type="Rhea" id="RHEA:58224"/>
        <dbReference type="Rhea" id="RHEA-COMP:10208"/>
        <dbReference type="Rhea" id="RHEA-COMP:15089"/>
        <dbReference type="ChEBI" id="CHEBI:17154"/>
        <dbReference type="ChEBI" id="CHEBI:29973"/>
        <dbReference type="ChEBI" id="CHEBI:57540"/>
        <dbReference type="ChEBI" id="CHEBI:142540"/>
    </reaction>
</comment>
<dbReference type="Pfam" id="PF00645">
    <property type="entry name" value="zf-PARP"/>
    <property type="match status" value="2"/>
</dbReference>
<evidence type="ECO:0000256" key="9">
    <source>
        <dbReference type="ARBA" id="ARBA00022679"/>
    </source>
</evidence>
<feature type="compositionally biased region" description="Polar residues" evidence="27">
    <location>
        <begin position="1961"/>
        <end position="1970"/>
    </location>
</feature>
<dbReference type="InterPro" id="IPR036930">
    <property type="entry name" value="WGR_dom_sf"/>
</dbReference>
<dbReference type="GO" id="GO:0000149">
    <property type="term" value="F:SNARE binding"/>
    <property type="evidence" value="ECO:0007669"/>
    <property type="project" value="TreeGrafter"/>
</dbReference>
<dbReference type="CDD" id="cd12329">
    <property type="entry name" value="RRM2_hnRNPD_like"/>
    <property type="match status" value="1"/>
</dbReference>
<dbReference type="InterPro" id="IPR000504">
    <property type="entry name" value="RRM_dom"/>
</dbReference>
<evidence type="ECO:0000313" key="35">
    <source>
        <dbReference type="Proteomes" id="UP000678499"/>
    </source>
</evidence>
<dbReference type="InterPro" id="IPR008893">
    <property type="entry name" value="WGR_domain"/>
</dbReference>
<evidence type="ECO:0000256" key="22">
    <source>
        <dbReference type="ARBA" id="ARBA00024347"/>
    </source>
</evidence>
<dbReference type="Gene3D" id="3.40.20.10">
    <property type="entry name" value="Severin"/>
    <property type="match status" value="1"/>
</dbReference>
<keyword evidence="21" id="KW-0968">Cytoplasmic vesicle</keyword>
<dbReference type="PROSITE" id="PS50102">
    <property type="entry name" value="RRM"/>
    <property type="match status" value="2"/>
</dbReference>
<dbReference type="FunFam" id="3.40.50.410:FF:000020">
    <property type="entry name" value="protein transport protein Sec24D isoform X1"/>
    <property type="match status" value="1"/>
</dbReference>
<comment type="catalytic activity">
    <reaction evidence="1">
        <text>L-aspartyl-[protein] + NAD(+) = 4-O-(ADP-D-ribosyl)-L-aspartyl-[protein] + nicotinamide</text>
        <dbReference type="Rhea" id="RHEA:54424"/>
        <dbReference type="Rhea" id="RHEA-COMP:9867"/>
        <dbReference type="Rhea" id="RHEA-COMP:13832"/>
        <dbReference type="ChEBI" id="CHEBI:17154"/>
        <dbReference type="ChEBI" id="CHEBI:29961"/>
        <dbReference type="ChEBI" id="CHEBI:57540"/>
        <dbReference type="ChEBI" id="CHEBI:138102"/>
    </reaction>
</comment>
<evidence type="ECO:0000313" key="34">
    <source>
        <dbReference type="EMBL" id="CAD7278114.1"/>
    </source>
</evidence>
<evidence type="ECO:0000256" key="16">
    <source>
        <dbReference type="ARBA" id="ARBA00022884"/>
    </source>
</evidence>
<dbReference type="InterPro" id="IPR012982">
    <property type="entry name" value="PARP1-like_PADR1_Zn_ribbon"/>
</dbReference>
<evidence type="ECO:0000259" key="28">
    <source>
        <dbReference type="PROSITE" id="PS50064"/>
    </source>
</evidence>
<dbReference type="InterPro" id="IPR035979">
    <property type="entry name" value="RBD_domain_sf"/>
</dbReference>
<evidence type="ECO:0000256" key="10">
    <source>
        <dbReference type="ARBA" id="ARBA00022695"/>
    </source>
</evidence>
<evidence type="ECO:0000256" key="18">
    <source>
        <dbReference type="ARBA" id="ARBA00023027"/>
    </source>
</evidence>
<dbReference type="GO" id="GO:0005789">
    <property type="term" value="C:endoplasmic reticulum membrane"/>
    <property type="evidence" value="ECO:0007669"/>
    <property type="project" value="UniProtKB-SubCell"/>
</dbReference>
<feature type="compositionally biased region" description="Low complexity" evidence="27">
    <location>
        <begin position="1848"/>
        <end position="1862"/>
    </location>
</feature>
<feature type="compositionally biased region" description="Acidic residues" evidence="27">
    <location>
        <begin position="2016"/>
        <end position="2036"/>
    </location>
</feature>
<dbReference type="Gene3D" id="3.30.1740.10">
    <property type="entry name" value="Zinc finger, PARP-type"/>
    <property type="match status" value="2"/>
</dbReference>
<organism evidence="34">
    <name type="scientific">Notodromas monacha</name>
    <dbReference type="NCBI Taxonomy" id="399045"/>
    <lineage>
        <taxon>Eukaryota</taxon>
        <taxon>Metazoa</taxon>
        <taxon>Ecdysozoa</taxon>
        <taxon>Arthropoda</taxon>
        <taxon>Crustacea</taxon>
        <taxon>Oligostraca</taxon>
        <taxon>Ostracoda</taxon>
        <taxon>Podocopa</taxon>
        <taxon>Podocopida</taxon>
        <taxon>Cypridocopina</taxon>
        <taxon>Cypridoidea</taxon>
        <taxon>Cyprididae</taxon>
        <taxon>Notodromas</taxon>
    </lineage>
</organism>
<feature type="region of interest" description="Disordered" evidence="27">
    <location>
        <begin position="3754"/>
        <end position="3796"/>
    </location>
</feature>
<sequence length="4557" mass="509033">MGKSRKVQIVDAGDAVEEAVPAGMEVEIEFESVPPTPEDFHGLKTILSSNFGQLKLDLSSVADEIIERSNLSQCAGVGSFVVSLGKHCQSAGEPLKSIWDRKNELKVGWIINERLGLPPTIATPLLETFLKDWENLKSRDPKLNFSHFIMVCSVFRVGGAQGEDFWCNAEEMYLAKVAEASFDIPKEDDRNFIARSYKMSERITAFPMSEDHATVLRNLEMMKVEGRCPISTPARGRGLLMDVNVAKDRGAVSAKRADLHSFGPKKVIKVDEATNFESSTRKKIEAVDESFPVLKTSPDYFVDILGSDLTINAEKMEVMSNWMSHCRVRDGGDDFQFETFDVMLPPVEEANRIGEIRQSPELQKRQGRDWKVLRASNGYWILGGSCVKNVGESFRNTFTIDFQDYFIEKVSVRDFKLLAFNTHRNCAVVGLSIGSKKGVIVIIELLQASWCVRAWVEVPFLVLCLEYFRENPAITELGESSQETTTKRQRREESEGYLVIGSEGGRFYLMNTIMSGERMSIERVERTRLHRILDVRSLPKDESALSHITSASVPSAIAFNEENSDGSVFEVFGPNESFIESVLYCESEITGLRCFPTIRSIAVGYRYGGFELWNMDTLQLEYASASESVNGVEKLDIDSPVIGFELLEPENDPENTACLFVLRSEHQLLSYGEVSLGESAWVTAFLIKFAKIIPVDGATSYQGMKQPHHMLDIDLLEKISLLPKSQFCSRIVSHHSLNLAQQKNNGLLLVSFESWARGDEPITAFSAPASREVHSFVFGVDQWYEKQLTNIIQDVDFDHPTACHFIRSLDLTQICPDIAGDNSTLLAVFPHPYKSWKRYEVDFPNEGYNAVSGIDIMLEVFHGTCVSSVRVPAFQWATWHLVESSSKRDVLSNPFSFLSILNSAGMVPPTEQECVRRPPSNESEANKQRLLIMYAGFENQGEDWLKQVCYYIWGTEENDKLGEWPVRPALAHTFLNGSFATCAHVLRNICRDLYFPVGNPAAFDQKNLVVLAFCLRVLEVVRDSARTIAKLEYENIRVFMDYKWENEAYQFSKMRDEDFNARIDEIFPLDKTVESCAVDFDGLSGWLGLYNSARMMLKHTALLHCLLKHGVLPEKCSDSVVPVGIDGIEVPFQTLQSLNAKLRSMKPDCTRLIIDGLTELLPEECQKIWRDAHKDAKVHGERSYLYPPTRVIPLLEIYRCNTAGFEVMDAILYYFVLDCENAAPQHEKRKWSSIRQDLLVILDTKVTASVSSYHALDHVVGHGVPGSAFFRNHGDITMSQLIPVNVENLSMICEASGKPVEVLLNTVLRSLVLFPEALVEIAEQAQKWFTKLWQLELVFHALLKNRMNDVAVNLLYSNVVRRFSIDIQRRLHRLVFDAIYDAEGLQGILRVNFWLYDIKELRSWASTRNSFWKLFSKCKPREQLEKRFRKIGAPPDKESTEKSLSSKASRGFPDIFLLRPTFEDFRKHGCSIVRRVGKINPYIALFARVNSSYPLALKPHFEPILVDRTFTEKALNGVLPVPPGILKSCISSKRDGSRRIRWDSERQPEDSPVERSFPHIEERNRMTISSGVSNESLDTISMTATEHSDEDMEEDESEVSGSKQSIPAFEEDHVFSFDNPINVVICCSLEEDFVVVQEPSSEDSLKIDIADPDASPAYPVSQNINEVSGGEVDVDPVLDSSEAPFDDASLEIVTKQKESELDEASVLSLAGSSEDECDQDETEEHEDLYSSMIEGVGGYPMGGVEISLDSNLVGIDTNRRMGNTMISDLSEEFFVDQPNIYDDMIPPPSAVDSDDGGIQLSPLNLIPEETDFQSEDKEFHEEQEDESVSNASSGGSEVGTEQECVAEDSNNNQNADDSSNLNFDLEGSVDDNNSDTENHEMNSKNADESWSSPSRDADEKSNSPVVQEENATLDESVIEILSSDEGETSSSHESGKDSRDPNKDSSVSNKTSDDDVEEVENSSASDSNTGEDGPSSAEDEECVEEEASFVSVPEREHNSSAEKHDLRFSADSYDSVSEESDDVCTAENNNEIDEVSEISNKDREDLAESQVKSPSPAHEKMNGKSTDSSPNGVELRKNVDRVTETEVTVDDHPEKMQVNGVRRRSVEKEPSAGSEVTEDENSRDSSSRKRSTSRFETPSPTSKRKKRLSLADSEIIAQGEDLPDGPIGSRTRSAIRRLHGDALAHAAQDETDVDVFGLHRVPDCGEGYKKASSIRSRCIYSPREKIIRSAQVMPQYPSNARWGVPNQQLPQPVHPGHGGPPPPPNTAMGPPPPMSSYPNPGYQQFANAPRPMQPGMSGPAAPPPQHSMGLDAATNMMGSLSVNTYPQPRMDMQSHVNGYSQPLPPSGISPNIDSYQSRVGGGMPPPPMDPSQQYQTRPDYANGPPGLAQPMPNVQQGYMPPNYGLAPQPQPQRKLDPDQMPNPIEVMEEDKSKRSGPFVTGNRGQVPPLVTTAFTVMDQGHASPRFIRSTLYAIPATPDLQKQTSVPIAVHISPFAALAEGEVEPPMSDLGGLPPPRCNRCKAYMCPFMQFIDGGRRFSCPFCKATTEVPTEYFQHLDHSGQRLDKYQRPELCLGAYEFTATVEYCKNNEAPKPPAFIFVIDVSYNNVRSGLVPLLCSKLKELLDEFRKKGTTEDGSAFPRVGFITYNHVVHFYNCKESIAAPQMMVVGDVADMFMPLLDGFLVDIEASAHSIDMLLDQIPVMFGETRETETLIGPAIQAGMQALVAHNCAGKLFVFHSSLPIAEAPGKLKNRDDRKLLGSDNEKKILTPQTTFYNNLGQECVAAGCSVDLFLFNNAYVDVATLGQIARLTGGQVNKYTYFQADLDGERVIWDLRRALNRKIAFDCVMRVRTSTGIRPVDFFGNYFMANTTDVELAAVDSDKSICVELKHDDKLTDEEVVYLQAAVLFTSIGGQRKLRIINQSYAVGTQMADVYRAAELDAIMSYLAKSSISRVCESSPKQSREKLFARCAQILACYRKNVASPTSPGQLILPEQMKLLPLYINCLSRSDALTGGPDLLTDDRAYFMQCVQSMDVLALSVFLYPRLYPVHELLMMGEFDLNAPLPMPMRCSRDKMAPNGLYLIVNGIYMLMWIGNELSPEVIMDVFGVNSVAQIDTERSLLIRRENERSIALCHIVDTIQERSPRSMRLRMVRHNDKMERVFMNFLVEDRGLAGAASYVDFLCHIHKEIRVVAIRIHSIHPTTTMTTGLKTTLITATGIRAGEIREKIIGTDEVRRLSLVLESRDILVSHLRQTLEERDDMADQMPCDSKVSLTGSRDAILDSTSIEGAEVLACLYAYEFRDRSRGLQTDFTQDFAADEMQDASQYQTNGSKADSQDDAMEGSGDSNPAREDERKLFIGGLSWETTDHDLKEYFSKYGEIESVNVKTDPNTGRSRGFAFIIFKTVEPVEKVLSTAEHTIGKKRVEAKRAKARQGKIFVGGLPPEVPEEDIREFFGKYGKVVEVEMPFDKVKNQRKGFCFITYDSEEIVKEILKNPKQTIGGKEVDVKKATPRADPMGFSRGGPQAGMRGRGGPPRGARGGRGGWGGQFWGGDYDNYSGGYDCSGMEDELPYRAEYAKSGRASCKKCNTKIDKDDLRLAVMARSARFDGMQAHWFHMDCFFPRKAGMKTEEIAHFEQLRWEDQERIRKRLEAGGDAPSSAKGKKGKGKAAAGGLNDFCVEYAKSGRAKCVACTEPLAKDEVRLGKKDYDSETALRFGPTFRWYHILCFKANREELGYTEAADKLPGFKTLKAEDRDNLKTQLPQMKAQKRKAEDSGDVPDAPASKTSKNEASEKLEHVKKKQNKLLFQCRDNLEKLSKNQLTMLFEYNHLSVPSGVQTMLDILADHLAFGVPENCPFCSNGQLVFRSGIGYSCKGHLSEWSKCSGTFDDPSKQPMKIPEELKNVNSFLATFKPKVRTRAFTKATELSASSHQNGNSQSELFNPRKPLINWKVLMVGKFPDKKETKNTVVGMGAEITSKLDTAVTVLISTKDYFDKTGSKIKEAESKGVPVLNETFIAACQEKLLPPLEFYKEHLLSTWDADLQARISAVEPALKSGSIKKSSSKYVKSEKTQKLKLKGGAAVDPDSKLDHKAHVYRSGNDLYSAVLGKTDISTGQNSFYKLQLLEADSGHHYWVFRAWGRIGTTIGGNKVDDFGSSLDDALELFTMHYEEKSGNSWRNHKAFQKVPGKMAPLEMHDGDDVDAPALPTTHSTTLKQEVENLIRLIFDVKKMREAMLEFELDLQKMPLGKLSKNQIKNAYAVLSNALLVLALPDSDSTRKAKIVDCSNRFYTMIPHDFGVDNPPPLDSEAIIQAKTEMLDNLLEIEIAYQMVSNAENTVDDYYKQLQTDLKVVDETDEIYKTICKYVDQTHAATHATYKLKVKSIFSISRQGEAKRFKPFKDLHNRQLLWHGSRLTNYAGILKQGLRIAPPEAPVTGYMFGKGIYFADMVSKSANYCFSTRKNPTGLLLLSEVALGDMHELKNAKDIVRPPKGKHSVKGIGGTAPDPKENVVLKDGVVVPLGKPKEMKAAQSSLLYNEFIVYDVAQVQIRYLVQTEFVYT</sequence>
<dbReference type="InterPro" id="IPR006900">
    <property type="entry name" value="Sec23/24_helical_dom"/>
</dbReference>
<keyword evidence="15" id="KW-0862">Zinc</keyword>